<dbReference type="InterPro" id="IPR002110">
    <property type="entry name" value="Ankyrin_rpt"/>
</dbReference>
<dbReference type="SUPFAM" id="SSF48403">
    <property type="entry name" value="Ankyrin repeat"/>
    <property type="match status" value="1"/>
</dbReference>
<dbReference type="PROSITE" id="PS50088">
    <property type="entry name" value="ANK_REPEAT"/>
    <property type="match status" value="5"/>
</dbReference>
<dbReference type="Gene3D" id="1.25.40.20">
    <property type="entry name" value="Ankyrin repeat-containing domain"/>
    <property type="match status" value="3"/>
</dbReference>
<name>A0A481Z9C5_9VIRU</name>
<sequence length="324" mass="36321">MEAGSHLSEEVGARLNRILEENPTVDMLKELPPEIQLHMAVQMRYPDVVRFCATSTEAERVCSTDYFWKLKSEHDFPDKSVGSEGKRRETYKQYWQDAQEKFLECARLGHTECIESSLQLGIDPNFQNKFGETALLWAASYRHRDIVRLLLEYGAKPDIRSVTGRTALGVSIEHDRLRWEWSPGDIRIIALLLEHGANPDISNKLGNTALINASHVADIDIVRLLLEHNANPNLPNKRGNTALIEASGDSFVEHTDIVRLLLEHGAKPDLQIRNGWTAIKVASYDGYIETVRLLLNAGADPQGALILASNQQHADIVALLSDKS</sequence>
<keyword evidence="1" id="KW-0677">Repeat</keyword>
<dbReference type="PROSITE" id="PS50297">
    <property type="entry name" value="ANK_REP_REGION"/>
    <property type="match status" value="3"/>
</dbReference>
<dbReference type="InterPro" id="IPR036770">
    <property type="entry name" value="Ankyrin_rpt-contain_sf"/>
</dbReference>
<accession>A0A481Z9C5</accession>
<proteinExistence type="predicted"/>
<dbReference type="SUPFAM" id="SSF81383">
    <property type="entry name" value="F-box domain"/>
    <property type="match status" value="1"/>
</dbReference>
<keyword evidence="2" id="KW-0040">ANK repeat</keyword>
<dbReference type="EMBL" id="MK500567">
    <property type="protein sequence ID" value="QBK92095.1"/>
    <property type="molecule type" value="Genomic_DNA"/>
</dbReference>
<reference evidence="3" key="1">
    <citation type="journal article" date="2019" name="MBio">
        <title>Virus Genomes from Deep Sea Sediments Expand the Ocean Megavirome and Support Independent Origins of Viral Gigantism.</title>
        <authorList>
            <person name="Backstrom D."/>
            <person name="Yutin N."/>
            <person name="Jorgensen S.L."/>
            <person name="Dharamshi J."/>
            <person name="Homa F."/>
            <person name="Zaremba-Niedwiedzka K."/>
            <person name="Spang A."/>
            <person name="Wolf Y.I."/>
            <person name="Koonin E.V."/>
            <person name="Ettema T.J."/>
        </authorList>
    </citation>
    <scope>NUCLEOTIDE SEQUENCE</scope>
</reference>
<dbReference type="PANTHER" id="PTHR24126:SF14">
    <property type="entry name" value="ANK_REP_REGION DOMAIN-CONTAINING PROTEIN"/>
    <property type="match status" value="1"/>
</dbReference>
<dbReference type="Pfam" id="PF00023">
    <property type="entry name" value="Ank"/>
    <property type="match status" value="1"/>
</dbReference>
<evidence type="ECO:0000256" key="1">
    <source>
        <dbReference type="ARBA" id="ARBA00022737"/>
    </source>
</evidence>
<evidence type="ECO:0000256" key="2">
    <source>
        <dbReference type="ARBA" id="ARBA00023043"/>
    </source>
</evidence>
<dbReference type="PANTHER" id="PTHR24126">
    <property type="entry name" value="ANKYRIN REPEAT, PH AND SEC7 DOMAIN CONTAINING PROTEIN SECG-RELATED"/>
    <property type="match status" value="1"/>
</dbReference>
<protein>
    <submittedName>
        <fullName evidence="3">Ankyrin repeat protein</fullName>
    </submittedName>
</protein>
<organism evidence="3">
    <name type="scientific">Pithovirus LCPAC304</name>
    <dbReference type="NCBI Taxonomy" id="2506594"/>
    <lineage>
        <taxon>Viruses</taxon>
        <taxon>Pithoviruses</taxon>
    </lineage>
</organism>
<dbReference type="InterPro" id="IPR036047">
    <property type="entry name" value="F-box-like_dom_sf"/>
</dbReference>
<dbReference type="SMART" id="SM00248">
    <property type="entry name" value="ANK"/>
    <property type="match status" value="5"/>
</dbReference>
<dbReference type="Pfam" id="PF12796">
    <property type="entry name" value="Ank_2"/>
    <property type="match status" value="2"/>
</dbReference>
<evidence type="ECO:0000313" key="3">
    <source>
        <dbReference type="EMBL" id="QBK92095.1"/>
    </source>
</evidence>
<gene>
    <name evidence="3" type="ORF">LCPAC304_04420</name>
</gene>
<dbReference type="Gene3D" id="1.20.1280.50">
    <property type="match status" value="1"/>
</dbReference>